<protein>
    <submittedName>
        <fullName evidence="6">Transcriptional regulator</fullName>
    </submittedName>
</protein>
<accession>A0AA43QMP9</accession>
<name>A0AA43QMP9_9LECA</name>
<dbReference type="PANTHER" id="PTHR23326">
    <property type="entry name" value="CCR4 NOT-RELATED"/>
    <property type="match status" value="1"/>
</dbReference>
<dbReference type="AlphaFoldDB" id="A0AA43QMP9"/>
<feature type="compositionally biased region" description="Low complexity" evidence="4">
    <location>
        <begin position="119"/>
        <end position="131"/>
    </location>
</feature>
<dbReference type="Pfam" id="PF04153">
    <property type="entry name" value="NOT2_3_5_C"/>
    <property type="match status" value="1"/>
</dbReference>
<dbReference type="Proteomes" id="UP001161017">
    <property type="component" value="Unassembled WGS sequence"/>
</dbReference>
<feature type="compositionally biased region" description="Low complexity" evidence="4">
    <location>
        <begin position="34"/>
        <end position="50"/>
    </location>
</feature>
<feature type="compositionally biased region" description="Low complexity" evidence="4">
    <location>
        <begin position="220"/>
        <end position="238"/>
    </location>
</feature>
<feature type="region of interest" description="Disordered" evidence="4">
    <location>
        <begin position="1"/>
        <end position="20"/>
    </location>
</feature>
<organism evidence="6 7">
    <name type="scientific">Ramalina farinacea</name>
    <dbReference type="NCBI Taxonomy" id="258253"/>
    <lineage>
        <taxon>Eukaryota</taxon>
        <taxon>Fungi</taxon>
        <taxon>Dikarya</taxon>
        <taxon>Ascomycota</taxon>
        <taxon>Pezizomycotina</taxon>
        <taxon>Lecanoromycetes</taxon>
        <taxon>OSLEUM clade</taxon>
        <taxon>Lecanoromycetidae</taxon>
        <taxon>Lecanorales</taxon>
        <taxon>Lecanorineae</taxon>
        <taxon>Ramalinaceae</taxon>
        <taxon>Ramalina</taxon>
    </lineage>
</organism>
<feature type="compositionally biased region" description="Polar residues" evidence="4">
    <location>
        <begin position="51"/>
        <end position="89"/>
    </location>
</feature>
<dbReference type="GO" id="GO:0000289">
    <property type="term" value="P:nuclear-transcribed mRNA poly(A) tail shortening"/>
    <property type="evidence" value="ECO:0007669"/>
    <property type="project" value="UniProtKB-ARBA"/>
</dbReference>
<dbReference type="InterPro" id="IPR007282">
    <property type="entry name" value="NOT2/3/5_C"/>
</dbReference>
<dbReference type="GO" id="GO:0030015">
    <property type="term" value="C:CCR4-NOT core complex"/>
    <property type="evidence" value="ECO:0007669"/>
    <property type="project" value="InterPro"/>
</dbReference>
<feature type="compositionally biased region" description="Basic residues" evidence="4">
    <location>
        <begin position="1"/>
        <end position="13"/>
    </location>
</feature>
<feature type="region of interest" description="Disordered" evidence="4">
    <location>
        <begin position="25"/>
        <end position="274"/>
    </location>
</feature>
<comment type="caution">
    <text evidence="6">The sequence shown here is derived from an EMBL/GenBank/DDBJ whole genome shotgun (WGS) entry which is preliminary data.</text>
</comment>
<feature type="compositionally biased region" description="Polar residues" evidence="4">
    <location>
        <begin position="182"/>
        <end position="205"/>
    </location>
</feature>
<evidence type="ECO:0000259" key="5">
    <source>
        <dbReference type="Pfam" id="PF04153"/>
    </source>
</evidence>
<dbReference type="Gene3D" id="2.30.30.1020">
    <property type="entry name" value="CCR4-NOT complex subunit 2/3/5, C-terminal domain"/>
    <property type="match status" value="1"/>
</dbReference>
<comment type="similarity">
    <text evidence="1">Belongs to the CNOT2/3/5 family.</text>
</comment>
<dbReference type="InterPro" id="IPR038635">
    <property type="entry name" value="CCR4-NOT_su2/3/5_C_sf"/>
</dbReference>
<gene>
    <name evidence="6" type="primary">CDC36</name>
    <name evidence="6" type="ORF">OHK93_007968</name>
</gene>
<sequence>MESKNKKQKKRQKWITLTPAMCETNREFPSLSGNSQAQFQNNTATATNNNPIWQRQTQHTPVQRPGPQQSHINASQQPQQHIPSNQHPGSPSHENDMFMGSSHLQGSLDDYRQAGGQGQQIPGGMRQPPGQSIDEFPPLGRNGTDGNDNDRGFGAFGAPSAFSSQHDGSARPTLPAGFGNPPESTRSSSAQMLTSWIFSASNNRSPADPSRPLGLGQGQGQNPTNNLTSLLSNFSSNSQRATASNSNQQHHSDFEPPLPSTGDIPASQKPEDMSEADRYGLAGFLARIRSEDPMVAGLARGQDLTQLGLNLSSPDPLYPTWSGPFADPGARPLQPDFTLPECYTVGNVHRVRDKLPGFSDETLFWIFYTQPQDILQELAAGELTNRNWRYHKHHQMWLTKDSTLPEPRRVSDDEELGSYVFFNQRGWEKMRVSNSLFARSLSLAITFLIL</sequence>
<proteinExistence type="inferred from homology"/>
<evidence type="ECO:0000313" key="7">
    <source>
        <dbReference type="Proteomes" id="UP001161017"/>
    </source>
</evidence>
<evidence type="ECO:0000256" key="4">
    <source>
        <dbReference type="SAM" id="MobiDB-lite"/>
    </source>
</evidence>
<evidence type="ECO:0000256" key="2">
    <source>
        <dbReference type="ARBA" id="ARBA00023015"/>
    </source>
</evidence>
<evidence type="ECO:0000256" key="1">
    <source>
        <dbReference type="ARBA" id="ARBA00007682"/>
    </source>
</evidence>
<dbReference type="InterPro" id="IPR040168">
    <property type="entry name" value="Not2/3/5"/>
</dbReference>
<dbReference type="GO" id="GO:0006355">
    <property type="term" value="P:regulation of DNA-templated transcription"/>
    <property type="evidence" value="ECO:0007669"/>
    <property type="project" value="InterPro"/>
</dbReference>
<dbReference type="EMBL" id="JAPUFD010000008">
    <property type="protein sequence ID" value="MDI1488692.1"/>
    <property type="molecule type" value="Genomic_DNA"/>
</dbReference>
<keyword evidence="7" id="KW-1185">Reference proteome</keyword>
<evidence type="ECO:0000256" key="3">
    <source>
        <dbReference type="ARBA" id="ARBA00023163"/>
    </source>
</evidence>
<feature type="domain" description="NOT2/NOT3/NOT5 C-terminal" evidence="5">
    <location>
        <begin position="320"/>
        <end position="435"/>
    </location>
</feature>
<keyword evidence="3" id="KW-0804">Transcription</keyword>
<evidence type="ECO:0000313" key="6">
    <source>
        <dbReference type="EMBL" id="MDI1488692.1"/>
    </source>
</evidence>
<reference evidence="6" key="1">
    <citation type="journal article" date="2023" name="Genome Biol. Evol.">
        <title>First Whole Genome Sequence and Flow Cytometry Genome Size Data for the Lichen-Forming Fungus Ramalina farinacea (Ascomycota).</title>
        <authorList>
            <person name="Llewellyn T."/>
            <person name="Mian S."/>
            <person name="Hill R."/>
            <person name="Leitch I.J."/>
            <person name="Gaya E."/>
        </authorList>
    </citation>
    <scope>NUCLEOTIDE SEQUENCE</scope>
    <source>
        <strain evidence="6">LIQ254RAFAR</strain>
    </source>
</reference>
<keyword evidence="2" id="KW-0805">Transcription regulation</keyword>
<feature type="compositionally biased region" description="Polar residues" evidence="4">
    <location>
        <begin position="239"/>
        <end position="249"/>
    </location>
</feature>